<dbReference type="AlphaFoldDB" id="A0AA35JFW7"/>
<dbReference type="SUPFAM" id="SSF51735">
    <property type="entry name" value="NAD(P)-binding Rossmann-fold domains"/>
    <property type="match status" value="1"/>
</dbReference>
<organism evidence="2 3">
    <name type="scientific">Saccharomyces kudriavzevii (strain ATCC MYA-4449 / AS 2.2408 / CBS 8840 / NBRC 1802 / NCYC 2889)</name>
    <name type="common">Yeast</name>
    <dbReference type="NCBI Taxonomy" id="226230"/>
    <lineage>
        <taxon>Eukaryota</taxon>
        <taxon>Fungi</taxon>
        <taxon>Dikarya</taxon>
        <taxon>Ascomycota</taxon>
        <taxon>Saccharomycotina</taxon>
        <taxon>Saccharomycetes</taxon>
        <taxon>Saccharomycetales</taxon>
        <taxon>Saccharomycetaceae</taxon>
        <taxon>Saccharomyces</taxon>
    </lineage>
</organism>
<evidence type="ECO:0000313" key="3">
    <source>
        <dbReference type="Proteomes" id="UP001162087"/>
    </source>
</evidence>
<keyword evidence="3" id="KW-1185">Reference proteome</keyword>
<accession>A0AA35JFW7</accession>
<feature type="coiled-coil region" evidence="1">
    <location>
        <begin position="32"/>
        <end position="59"/>
    </location>
</feature>
<dbReference type="GeneID" id="80923249"/>
<dbReference type="EMBL" id="OX365899">
    <property type="protein sequence ID" value="CAI4058859.1"/>
    <property type="molecule type" value="Genomic_DNA"/>
</dbReference>
<name>A0AA35JFW7_SACK1</name>
<keyword evidence="1" id="KW-0175">Coiled coil</keyword>
<proteinExistence type="predicted"/>
<reference evidence="2" key="1">
    <citation type="submission" date="2022-10" db="EMBL/GenBank/DDBJ databases">
        <authorList>
            <person name="Byrne P K."/>
        </authorList>
    </citation>
    <scope>NUCLEOTIDE SEQUENCE</scope>
    <source>
        <strain evidence="2">IFO1802</strain>
    </source>
</reference>
<dbReference type="InterPro" id="IPR036291">
    <property type="entry name" value="NAD(P)-bd_dom_sf"/>
</dbReference>
<evidence type="ECO:0000313" key="2">
    <source>
        <dbReference type="EMBL" id="CAI4058859.1"/>
    </source>
</evidence>
<dbReference type="Gene3D" id="3.40.50.720">
    <property type="entry name" value="NAD(P)-binding Rossmann-like Domain"/>
    <property type="match status" value="1"/>
</dbReference>
<sequence>MSDNISVFTDYILLFGSSGLAGRGTLENLLDINFYIKNVSDLQDKLDSLKEIKEDVVLNKHVFCINRRNVTEQKSFLKTIDYVNMKSITWKGGRYYLRSRTANDNGRETSSTDTFFYDNFEEGFIRGAAYEGQKGNFSFAYNQKQFSYSLHYACRKEESFGIKYNFTVTQLIIPPSESWPRLLSRIFSKEQKLEKFDIDNKTYVADKSLPSLRDIGTMVCTLGSTSARVRRTQVPNSFVDYHLVFSLAQEFANTTNKRLVVVTSFNNDLLMRTFEYFRIKAKLENDLEEALPNKLKELVILRPGPMCGQHGDPVNVKLDVQENPTFSERILYYPRYVLKYKKQYISEARKVGLRTKLSELIASSIYRMPGSALLGYSVPVSKVSYVTSLKAIEKRSKEAGPKVEMINSYQIDMIA</sequence>
<dbReference type="InterPro" id="IPR014843">
    <property type="entry name" value="Him1/Fmp52"/>
</dbReference>
<protein>
    <submittedName>
        <fullName evidence="2">Uncharacterized protein</fullName>
    </submittedName>
</protein>
<dbReference type="Proteomes" id="UP001162087">
    <property type="component" value="Chromosome 4"/>
</dbReference>
<evidence type="ECO:0000256" key="1">
    <source>
        <dbReference type="SAM" id="Coils"/>
    </source>
</evidence>
<dbReference type="Pfam" id="PF08732">
    <property type="entry name" value="HIM1"/>
    <property type="match status" value="1"/>
</dbReference>
<gene>
    <name evidence="2" type="primary">SKDI04G5280</name>
    <name evidence="2" type="ORF">SKDI_04G5280</name>
</gene>
<dbReference type="RefSeq" id="XP_056086949.1">
    <property type="nucleotide sequence ID" value="XM_056227094.1"/>
</dbReference>